<dbReference type="AlphaFoldDB" id="K6VWC4"/>
<evidence type="ECO:0000313" key="2">
    <source>
        <dbReference type="Proteomes" id="UP000035058"/>
    </source>
</evidence>
<dbReference type="Proteomes" id="UP000035058">
    <property type="component" value="Unassembled WGS sequence"/>
</dbReference>
<proteinExistence type="predicted"/>
<dbReference type="EMBL" id="BAHE01000016">
    <property type="protein sequence ID" value="GAC00534.1"/>
    <property type="molecule type" value="Genomic_DNA"/>
</dbReference>
<protein>
    <submittedName>
        <fullName evidence="1">Uncharacterized protein</fullName>
    </submittedName>
</protein>
<keyword evidence="2" id="KW-1185">Reference proteome</keyword>
<dbReference type="RefSeq" id="WP_006866737.1">
    <property type="nucleotide sequence ID" value="NZ_BAHE01000016.1"/>
</dbReference>
<organism evidence="1 2">
    <name type="scientific">Gordonia namibiensis NBRC 108229</name>
    <dbReference type="NCBI Taxonomy" id="1208314"/>
    <lineage>
        <taxon>Bacteria</taxon>
        <taxon>Bacillati</taxon>
        <taxon>Actinomycetota</taxon>
        <taxon>Actinomycetes</taxon>
        <taxon>Mycobacteriales</taxon>
        <taxon>Gordoniaceae</taxon>
        <taxon>Gordonia</taxon>
    </lineage>
</organism>
<sequence>MRLPTAKPSLPADSTRNGSVADDLVDLARTGGDTYLRRHESIRSVVRITGATEVLAELRQRLDDALDHLDPATGAVALASLLGDLQC</sequence>
<comment type="caution">
    <text evidence="1">The sequence shown here is derived from an EMBL/GenBank/DDBJ whole genome shotgun (WGS) entry which is preliminary data.</text>
</comment>
<evidence type="ECO:0000313" key="1">
    <source>
        <dbReference type="EMBL" id="GAC00534.1"/>
    </source>
</evidence>
<gene>
    <name evidence="1" type="ORF">GONAM_16_00330</name>
</gene>
<name>K6VWC4_9ACTN</name>
<reference evidence="1 2" key="1">
    <citation type="submission" date="2012-08" db="EMBL/GenBank/DDBJ databases">
        <title>Whole genome shotgun sequence of Gordonia namibiensis NBRC 108229.</title>
        <authorList>
            <person name="Isaki-Nakamura S."/>
            <person name="Hosoyama A."/>
            <person name="Tsuchikane K."/>
            <person name="Katsumata H."/>
            <person name="Baba S."/>
            <person name="Yamazaki S."/>
            <person name="Fujita N."/>
        </authorList>
    </citation>
    <scope>NUCLEOTIDE SEQUENCE [LARGE SCALE GENOMIC DNA]</scope>
    <source>
        <strain evidence="1 2">NBRC 108229</strain>
    </source>
</reference>
<accession>K6VWC4</accession>